<dbReference type="AlphaFoldDB" id="A0A2M7IXJ3"/>
<evidence type="ECO:0000313" key="2">
    <source>
        <dbReference type="Proteomes" id="UP000230505"/>
    </source>
</evidence>
<comment type="caution">
    <text evidence="1">The sequence shown here is derived from an EMBL/GenBank/DDBJ whole genome shotgun (WGS) entry which is preliminary data.</text>
</comment>
<feature type="non-terminal residue" evidence="1">
    <location>
        <position position="1"/>
    </location>
</feature>
<keyword evidence="1" id="KW-0067">ATP-binding</keyword>
<keyword evidence="1" id="KW-0347">Helicase</keyword>
<keyword evidence="1" id="KW-0378">Hydrolase</keyword>
<organism evidence="1 2">
    <name type="scientific">bacterium (Candidatus Gribaldobacteria) CG_4_8_14_3_um_filter_42_11</name>
    <dbReference type="NCBI Taxonomy" id="2014267"/>
    <lineage>
        <taxon>Bacteria</taxon>
        <taxon>Candidatus Gribaldobacteria</taxon>
    </lineage>
</organism>
<proteinExistence type="predicted"/>
<dbReference type="PANTHER" id="PTHR40084:SF1">
    <property type="entry name" value="PHOSPHOTRANSFERASE"/>
    <property type="match status" value="1"/>
</dbReference>
<reference evidence="2" key="1">
    <citation type="submission" date="2017-09" db="EMBL/GenBank/DDBJ databases">
        <title>Depth-based differentiation of microbial function through sediment-hosted aquifers and enrichment of novel symbionts in the deep terrestrial subsurface.</title>
        <authorList>
            <person name="Probst A.J."/>
            <person name="Ladd B."/>
            <person name="Jarett J.K."/>
            <person name="Geller-Mcgrath D.E."/>
            <person name="Sieber C.M.K."/>
            <person name="Emerson J.B."/>
            <person name="Anantharaman K."/>
            <person name="Thomas B.C."/>
            <person name="Malmstrom R."/>
            <person name="Stieglmeier M."/>
            <person name="Klingl A."/>
            <person name="Woyke T."/>
            <person name="Ryan C.M."/>
            <person name="Banfield J.F."/>
        </authorList>
    </citation>
    <scope>NUCLEOTIDE SEQUENCE [LARGE SCALE GENOMIC DNA]</scope>
</reference>
<evidence type="ECO:0000313" key="1">
    <source>
        <dbReference type="EMBL" id="PIX02895.1"/>
    </source>
</evidence>
<name>A0A2M7IXJ3_9BACT</name>
<sequence>AIKNKDLNKLKYTIEFYPEEGMYHFDGHRDCQIRFSPEETKKNKGICPVCKKPLTIGVMNRVAELADRPIGFKPENVAGFKKLVELDKIIAEALDIKSRQSQQVQAEYNSLIKKGGSEMNVLLDEPLENLEKMTLPIIVEGIKRVREGKLIVEPGFDGQYGVVKIFSPKEKEDKQRKLF</sequence>
<dbReference type="Proteomes" id="UP000230505">
    <property type="component" value="Unassembled WGS sequence"/>
</dbReference>
<dbReference type="PANTHER" id="PTHR40084">
    <property type="entry name" value="PHOSPHOHYDROLASE, PHP FAMILY"/>
    <property type="match status" value="1"/>
</dbReference>
<protein>
    <submittedName>
        <fullName evidence="1">DNA helicase UvrD</fullName>
    </submittedName>
</protein>
<keyword evidence="1" id="KW-0547">Nucleotide-binding</keyword>
<gene>
    <name evidence="1" type="ORF">COZ78_03300</name>
</gene>
<dbReference type="GO" id="GO:0004386">
    <property type="term" value="F:helicase activity"/>
    <property type="evidence" value="ECO:0007669"/>
    <property type="project" value="UniProtKB-KW"/>
</dbReference>
<dbReference type="EMBL" id="PFHV01000088">
    <property type="protein sequence ID" value="PIX02895.1"/>
    <property type="molecule type" value="Genomic_DNA"/>
</dbReference>
<accession>A0A2M7IXJ3</accession>